<dbReference type="AlphaFoldDB" id="A0A1Y2DZ52"/>
<evidence type="ECO:0000313" key="2">
    <source>
        <dbReference type="EMBL" id="ORY64374.1"/>
    </source>
</evidence>
<name>A0A1Y2DZ52_9PEZI</name>
<reference evidence="2 3" key="1">
    <citation type="submission" date="2016-07" db="EMBL/GenBank/DDBJ databases">
        <title>Pervasive Adenine N6-methylation of Active Genes in Fungi.</title>
        <authorList>
            <consortium name="DOE Joint Genome Institute"/>
            <person name="Mondo S.J."/>
            <person name="Dannebaum R.O."/>
            <person name="Kuo R.C."/>
            <person name="Labutti K."/>
            <person name="Haridas S."/>
            <person name="Kuo A."/>
            <person name="Salamov A."/>
            <person name="Ahrendt S.R."/>
            <person name="Lipzen A."/>
            <person name="Sullivan W."/>
            <person name="Andreopoulos W.B."/>
            <person name="Clum A."/>
            <person name="Lindquist E."/>
            <person name="Daum C."/>
            <person name="Ramamoorthy G.K."/>
            <person name="Gryganskyi A."/>
            <person name="Culley D."/>
            <person name="Magnuson J.K."/>
            <person name="James T.Y."/>
            <person name="O'Malley M.A."/>
            <person name="Stajich J.E."/>
            <person name="Spatafora J.W."/>
            <person name="Visel A."/>
            <person name="Grigoriev I.V."/>
        </authorList>
    </citation>
    <scope>NUCLEOTIDE SEQUENCE [LARGE SCALE GENOMIC DNA]</scope>
    <source>
        <strain evidence="2 3">CBS 129021</strain>
    </source>
</reference>
<dbReference type="InParanoid" id="A0A1Y2DZ52"/>
<keyword evidence="3" id="KW-1185">Reference proteome</keyword>
<evidence type="ECO:0000313" key="3">
    <source>
        <dbReference type="Proteomes" id="UP000193689"/>
    </source>
</evidence>
<sequence length="90" mass="9158">MPQPQPNGGANASSGSSSAPAPSDADLAQAFKDLTKGEQQAAALERNLTSLESKLDALLAQFEDAAKEAETGKGKDEAPETTDRAAGGKE</sequence>
<comment type="caution">
    <text evidence="2">The sequence shown here is derived from an EMBL/GenBank/DDBJ whole genome shotgun (WGS) entry which is preliminary data.</text>
</comment>
<dbReference type="EMBL" id="MCFJ01000007">
    <property type="protein sequence ID" value="ORY64374.1"/>
    <property type="molecule type" value="Genomic_DNA"/>
</dbReference>
<feature type="region of interest" description="Disordered" evidence="1">
    <location>
        <begin position="1"/>
        <end position="26"/>
    </location>
</feature>
<accession>A0A1Y2DZ52</accession>
<gene>
    <name evidence="2" type="ORF">BCR38DRAFT_434928</name>
</gene>
<dbReference type="GeneID" id="63776549"/>
<dbReference type="OrthoDB" id="5398685at2759"/>
<protein>
    <submittedName>
        <fullName evidence="2">Uncharacterized protein</fullName>
    </submittedName>
</protein>
<evidence type="ECO:0000256" key="1">
    <source>
        <dbReference type="SAM" id="MobiDB-lite"/>
    </source>
</evidence>
<feature type="region of interest" description="Disordered" evidence="1">
    <location>
        <begin position="66"/>
        <end position="90"/>
    </location>
</feature>
<dbReference type="Proteomes" id="UP000193689">
    <property type="component" value="Unassembled WGS sequence"/>
</dbReference>
<dbReference type="RefSeq" id="XP_040715788.1">
    <property type="nucleotide sequence ID" value="XM_040860337.1"/>
</dbReference>
<proteinExistence type="predicted"/>
<organism evidence="2 3">
    <name type="scientific">Pseudomassariella vexata</name>
    <dbReference type="NCBI Taxonomy" id="1141098"/>
    <lineage>
        <taxon>Eukaryota</taxon>
        <taxon>Fungi</taxon>
        <taxon>Dikarya</taxon>
        <taxon>Ascomycota</taxon>
        <taxon>Pezizomycotina</taxon>
        <taxon>Sordariomycetes</taxon>
        <taxon>Xylariomycetidae</taxon>
        <taxon>Amphisphaeriales</taxon>
        <taxon>Pseudomassariaceae</taxon>
        <taxon>Pseudomassariella</taxon>
    </lineage>
</organism>